<dbReference type="InterPro" id="IPR016185">
    <property type="entry name" value="PreATP-grasp_dom_sf"/>
</dbReference>
<dbReference type="EMBL" id="CAFBLJ010000165">
    <property type="protein sequence ID" value="CAB4883298.1"/>
    <property type="molecule type" value="Genomic_DNA"/>
</dbReference>
<evidence type="ECO:0000256" key="6">
    <source>
        <dbReference type="ARBA" id="ARBA00022741"/>
    </source>
</evidence>
<dbReference type="NCBIfam" id="TIGR01205">
    <property type="entry name" value="D_ala_D_alaTIGR"/>
    <property type="match status" value="1"/>
</dbReference>
<evidence type="ECO:0000256" key="2">
    <source>
        <dbReference type="ARBA" id="ARBA00001946"/>
    </source>
</evidence>
<dbReference type="PANTHER" id="PTHR23132:SF25">
    <property type="entry name" value="D-ALANINE--D-ALANINE LIGASE A"/>
    <property type="match status" value="1"/>
</dbReference>
<dbReference type="InterPro" id="IPR011761">
    <property type="entry name" value="ATP-grasp"/>
</dbReference>
<organism evidence="14">
    <name type="scientific">freshwater metagenome</name>
    <dbReference type="NCBI Taxonomy" id="449393"/>
    <lineage>
        <taxon>unclassified sequences</taxon>
        <taxon>metagenomes</taxon>
        <taxon>ecological metagenomes</taxon>
    </lineage>
</organism>
<dbReference type="GO" id="GO:0005524">
    <property type="term" value="F:ATP binding"/>
    <property type="evidence" value="ECO:0007669"/>
    <property type="project" value="UniProtKB-KW"/>
</dbReference>
<evidence type="ECO:0000256" key="11">
    <source>
        <dbReference type="ARBA" id="ARBA00023211"/>
    </source>
</evidence>
<dbReference type="PROSITE" id="PS50975">
    <property type="entry name" value="ATP_GRASP"/>
    <property type="match status" value="1"/>
</dbReference>
<name>A0A6J7ENJ7_9ZZZZ</name>
<dbReference type="PIRSF" id="PIRSF039102">
    <property type="entry name" value="Ddl/VanB"/>
    <property type="match status" value="1"/>
</dbReference>
<dbReference type="PROSITE" id="PS00843">
    <property type="entry name" value="DALA_DALA_LIGASE_1"/>
    <property type="match status" value="1"/>
</dbReference>
<evidence type="ECO:0000313" key="14">
    <source>
        <dbReference type="EMBL" id="CAB4883298.1"/>
    </source>
</evidence>
<evidence type="ECO:0000256" key="8">
    <source>
        <dbReference type="ARBA" id="ARBA00022842"/>
    </source>
</evidence>
<evidence type="ECO:0000256" key="9">
    <source>
        <dbReference type="ARBA" id="ARBA00022960"/>
    </source>
</evidence>
<reference evidence="14" key="1">
    <citation type="submission" date="2020-05" db="EMBL/GenBank/DDBJ databases">
        <authorList>
            <person name="Chiriac C."/>
            <person name="Salcher M."/>
            <person name="Ghai R."/>
            <person name="Kavagutti S V."/>
        </authorList>
    </citation>
    <scope>NUCLEOTIDE SEQUENCE</scope>
</reference>
<sequence>MAHYRLTVGHIESSGTDRINLVIIFGGQSAEHDVSCSTAAHVMKAVNPDRYTVTALGIDRSGQWHLAESAMAALDQGPEAIPARLEATGRAVSSALALSAASASGSTVVMPLLHGPLGEDGTVQGLLELLDVPYVGAGVLASAVGMDKAMSKDVLARHGIAQPRYVALRDSDVSASRLQQIAAELKYPIFVKPANMGSSVGVSKAHDFDELVSATDIAMTYDEWIVCEEAIVGREIEVAVLGSHQPQASVAGEIVPGHEFYDYEDKYLSDGAQLMIPAPLTPAQSDTVRQLAIEVFQALRGEGLARVDFFFEENGRGFLCNEVNTMPGFTPISMYPKLWMATGVNYSELIDRLVELARERHARRRRNTVH</sequence>
<evidence type="ECO:0000256" key="7">
    <source>
        <dbReference type="ARBA" id="ARBA00022840"/>
    </source>
</evidence>
<keyword evidence="9" id="KW-0133">Cell shape</keyword>
<accession>A0A6J7ENJ7</accession>
<dbReference type="InterPro" id="IPR000291">
    <property type="entry name" value="D-Ala_lig_Van_CS"/>
</dbReference>
<feature type="domain" description="ATP-grasp" evidence="13">
    <location>
        <begin position="152"/>
        <end position="355"/>
    </location>
</feature>
<comment type="similarity">
    <text evidence="3">Belongs to the D-alanine--D-alanine ligase family.</text>
</comment>
<gene>
    <name evidence="14" type="ORF">UFOPK3304_01856</name>
</gene>
<dbReference type="AlphaFoldDB" id="A0A6J7ENJ7"/>
<evidence type="ECO:0000256" key="1">
    <source>
        <dbReference type="ARBA" id="ARBA00001936"/>
    </source>
</evidence>
<dbReference type="Pfam" id="PF07478">
    <property type="entry name" value="Dala_Dala_lig_C"/>
    <property type="match status" value="1"/>
</dbReference>
<evidence type="ECO:0000256" key="3">
    <source>
        <dbReference type="ARBA" id="ARBA00010871"/>
    </source>
</evidence>
<comment type="cofactor">
    <cofactor evidence="2">
        <name>Mg(2+)</name>
        <dbReference type="ChEBI" id="CHEBI:18420"/>
    </cofactor>
</comment>
<dbReference type="SUPFAM" id="SSF56059">
    <property type="entry name" value="Glutathione synthetase ATP-binding domain-like"/>
    <property type="match status" value="1"/>
</dbReference>
<dbReference type="PROSITE" id="PS00844">
    <property type="entry name" value="DALA_DALA_LIGASE_2"/>
    <property type="match status" value="1"/>
</dbReference>
<keyword evidence="8" id="KW-0460">Magnesium</keyword>
<evidence type="ECO:0000256" key="4">
    <source>
        <dbReference type="ARBA" id="ARBA00022598"/>
    </source>
</evidence>
<keyword evidence="11" id="KW-0464">Manganese</keyword>
<evidence type="ECO:0000256" key="5">
    <source>
        <dbReference type="ARBA" id="ARBA00022723"/>
    </source>
</evidence>
<keyword evidence="6" id="KW-0547">Nucleotide-binding</keyword>
<protein>
    <submittedName>
        <fullName evidence="14">Unannotated protein</fullName>
    </submittedName>
</protein>
<dbReference type="InterPro" id="IPR011127">
    <property type="entry name" value="Dala_Dala_lig_N"/>
</dbReference>
<keyword evidence="7" id="KW-0067">ATP-binding</keyword>
<dbReference type="GO" id="GO:0008716">
    <property type="term" value="F:D-alanine-D-alanine ligase activity"/>
    <property type="evidence" value="ECO:0007669"/>
    <property type="project" value="InterPro"/>
</dbReference>
<dbReference type="NCBIfam" id="NF002378">
    <property type="entry name" value="PRK01372.1"/>
    <property type="match status" value="1"/>
</dbReference>
<dbReference type="PANTHER" id="PTHR23132">
    <property type="entry name" value="D-ALANINE--D-ALANINE LIGASE"/>
    <property type="match status" value="1"/>
</dbReference>
<dbReference type="Gene3D" id="3.30.1490.20">
    <property type="entry name" value="ATP-grasp fold, A domain"/>
    <property type="match status" value="1"/>
</dbReference>
<dbReference type="InterPro" id="IPR011095">
    <property type="entry name" value="Dala_Dala_lig_C"/>
</dbReference>
<dbReference type="GO" id="GO:0009252">
    <property type="term" value="P:peptidoglycan biosynthetic process"/>
    <property type="evidence" value="ECO:0007669"/>
    <property type="project" value="UniProtKB-KW"/>
</dbReference>
<dbReference type="GO" id="GO:0071555">
    <property type="term" value="P:cell wall organization"/>
    <property type="evidence" value="ECO:0007669"/>
    <property type="project" value="UniProtKB-KW"/>
</dbReference>
<keyword evidence="5" id="KW-0479">Metal-binding</keyword>
<dbReference type="FunFam" id="3.30.470.20:FF:000008">
    <property type="entry name" value="D-alanine--D-alanine ligase"/>
    <property type="match status" value="1"/>
</dbReference>
<dbReference type="InterPro" id="IPR005905">
    <property type="entry name" value="D_ala_D_ala"/>
</dbReference>
<keyword evidence="4" id="KW-0436">Ligase</keyword>
<comment type="cofactor">
    <cofactor evidence="1">
        <name>Mn(2+)</name>
        <dbReference type="ChEBI" id="CHEBI:29035"/>
    </cofactor>
</comment>
<keyword evidence="10" id="KW-0573">Peptidoglycan synthesis</keyword>
<dbReference type="Pfam" id="PF01820">
    <property type="entry name" value="Dala_Dala_lig_N"/>
    <property type="match status" value="1"/>
</dbReference>
<proteinExistence type="inferred from homology"/>
<evidence type="ECO:0000256" key="10">
    <source>
        <dbReference type="ARBA" id="ARBA00022984"/>
    </source>
</evidence>
<dbReference type="InterPro" id="IPR013815">
    <property type="entry name" value="ATP_grasp_subdomain_1"/>
</dbReference>
<dbReference type="Gene3D" id="3.30.470.20">
    <property type="entry name" value="ATP-grasp fold, B domain"/>
    <property type="match status" value="1"/>
</dbReference>
<keyword evidence="12" id="KW-0961">Cell wall biogenesis/degradation</keyword>
<evidence type="ECO:0000259" key="13">
    <source>
        <dbReference type="PROSITE" id="PS50975"/>
    </source>
</evidence>
<dbReference type="SUPFAM" id="SSF52440">
    <property type="entry name" value="PreATP-grasp domain"/>
    <property type="match status" value="1"/>
</dbReference>
<dbReference type="HAMAP" id="MF_00047">
    <property type="entry name" value="Dala_Dala_lig"/>
    <property type="match status" value="1"/>
</dbReference>
<dbReference type="GO" id="GO:0046872">
    <property type="term" value="F:metal ion binding"/>
    <property type="evidence" value="ECO:0007669"/>
    <property type="project" value="UniProtKB-KW"/>
</dbReference>
<dbReference type="NCBIfam" id="NF002528">
    <property type="entry name" value="PRK01966.1-4"/>
    <property type="match status" value="1"/>
</dbReference>
<dbReference type="GO" id="GO:0008360">
    <property type="term" value="P:regulation of cell shape"/>
    <property type="evidence" value="ECO:0007669"/>
    <property type="project" value="UniProtKB-KW"/>
</dbReference>
<dbReference type="Gene3D" id="3.40.50.20">
    <property type="match status" value="1"/>
</dbReference>
<dbReference type="GO" id="GO:0005829">
    <property type="term" value="C:cytosol"/>
    <property type="evidence" value="ECO:0007669"/>
    <property type="project" value="TreeGrafter"/>
</dbReference>
<evidence type="ECO:0000256" key="12">
    <source>
        <dbReference type="ARBA" id="ARBA00023316"/>
    </source>
</evidence>